<sequence length="245" mass="27167">MFDTLNRSPLVQKLRQFVTNETRLLISIGLVSGLVLTFLFIADLMIEGEVEAFDRSILMLFRDPANPNQVIGPTWMHEMVRDITSLGSFALLGLIVIGVCSYLLLAHKRIEAAVVAVSVVTGTILSTVLKMSYNRPRPELEVMSHQFTSSFPSGHSLISAVTYLTLGAVLSRFAPTRQQRIFIFSLAVFLTLIVGLSRLYMGVHFPSDILAGWCLGAAWALLWSMVAFQLQSRGAIEKPDEDKYG</sequence>
<evidence type="ECO:0000259" key="2">
    <source>
        <dbReference type="SMART" id="SM00014"/>
    </source>
</evidence>
<dbReference type="RefSeq" id="WP_126150421.1">
    <property type="nucleotide sequence ID" value="NZ_JBHTMH010000001.1"/>
</dbReference>
<protein>
    <submittedName>
        <fullName evidence="3">Phosphatidylglycerophosphatase B</fullName>
    </submittedName>
</protein>
<evidence type="ECO:0000313" key="3">
    <source>
        <dbReference type="EMBL" id="VDS04875.1"/>
    </source>
</evidence>
<feature type="transmembrane region" description="Helical" evidence="1">
    <location>
        <begin position="83"/>
        <end position="105"/>
    </location>
</feature>
<dbReference type="Pfam" id="PF01569">
    <property type="entry name" value="PAP2"/>
    <property type="match status" value="1"/>
</dbReference>
<dbReference type="Proteomes" id="UP000268844">
    <property type="component" value="Unassembled WGS sequence"/>
</dbReference>
<feature type="transmembrane region" description="Helical" evidence="1">
    <location>
        <begin position="112"/>
        <end position="133"/>
    </location>
</feature>
<keyword evidence="4" id="KW-1185">Reference proteome</keyword>
<dbReference type="EMBL" id="UZWD01000025">
    <property type="protein sequence ID" value="VDS04875.1"/>
    <property type="molecule type" value="Genomic_DNA"/>
</dbReference>
<dbReference type="CDD" id="cd03392">
    <property type="entry name" value="PAP2_like_2"/>
    <property type="match status" value="1"/>
</dbReference>
<dbReference type="InterPro" id="IPR000326">
    <property type="entry name" value="PAP2/HPO"/>
</dbReference>
<feature type="transmembrane region" description="Helical" evidence="1">
    <location>
        <begin position="209"/>
        <end position="228"/>
    </location>
</feature>
<accession>A0A3S5D3F3</accession>
<organism evidence="3 4">
    <name type="scientific">Devosia equisanguinis</name>
    <dbReference type="NCBI Taxonomy" id="2490941"/>
    <lineage>
        <taxon>Bacteria</taxon>
        <taxon>Pseudomonadati</taxon>
        <taxon>Pseudomonadota</taxon>
        <taxon>Alphaproteobacteria</taxon>
        <taxon>Hyphomicrobiales</taxon>
        <taxon>Devosiaceae</taxon>
        <taxon>Devosia</taxon>
    </lineage>
</organism>
<evidence type="ECO:0000256" key="1">
    <source>
        <dbReference type="SAM" id="Phobius"/>
    </source>
</evidence>
<dbReference type="PANTHER" id="PTHR14969:SF13">
    <property type="entry name" value="AT30094P"/>
    <property type="match status" value="1"/>
</dbReference>
<feature type="transmembrane region" description="Helical" evidence="1">
    <location>
        <begin position="181"/>
        <end position="203"/>
    </location>
</feature>
<dbReference type="SMART" id="SM00014">
    <property type="entry name" value="acidPPc"/>
    <property type="match status" value="1"/>
</dbReference>
<dbReference type="SUPFAM" id="SSF48317">
    <property type="entry name" value="Acid phosphatase/Vanadium-dependent haloperoxidase"/>
    <property type="match status" value="1"/>
</dbReference>
<dbReference type="InterPro" id="IPR036938">
    <property type="entry name" value="PAP2/HPO_sf"/>
</dbReference>
<dbReference type="Gene3D" id="1.20.144.10">
    <property type="entry name" value="Phosphatidic acid phosphatase type 2/haloperoxidase"/>
    <property type="match status" value="2"/>
</dbReference>
<dbReference type="OrthoDB" id="9801622at2"/>
<name>A0A3S5D3F3_9HYPH</name>
<proteinExistence type="predicted"/>
<reference evidence="3 4" key="1">
    <citation type="submission" date="2018-12" db="EMBL/GenBank/DDBJ databases">
        <authorList>
            <person name="Criscuolo A."/>
        </authorList>
    </citation>
    <scope>NUCLEOTIDE SEQUENCE [LARGE SCALE GENOMIC DNA]</scope>
    <source>
        <strain evidence="3">ACIP1116281</strain>
    </source>
</reference>
<feature type="domain" description="Phosphatidic acid phosphatase type 2/haloperoxidase" evidence="2">
    <location>
        <begin position="113"/>
        <end position="224"/>
    </location>
</feature>
<feature type="transmembrane region" description="Helical" evidence="1">
    <location>
        <begin position="153"/>
        <end position="174"/>
    </location>
</feature>
<keyword evidence="1" id="KW-0812">Transmembrane</keyword>
<dbReference type="AlphaFoldDB" id="A0A3S5D3F3"/>
<keyword evidence="1" id="KW-0472">Membrane</keyword>
<gene>
    <name evidence="3" type="ORF">DEVEQU_02016</name>
</gene>
<dbReference type="PANTHER" id="PTHR14969">
    <property type="entry name" value="SPHINGOSINE-1-PHOSPHATE PHOSPHOHYDROLASE"/>
    <property type="match status" value="1"/>
</dbReference>
<feature type="transmembrane region" description="Helical" evidence="1">
    <location>
        <begin position="24"/>
        <end position="46"/>
    </location>
</feature>
<evidence type="ECO:0000313" key="4">
    <source>
        <dbReference type="Proteomes" id="UP000268844"/>
    </source>
</evidence>
<keyword evidence="1" id="KW-1133">Transmembrane helix</keyword>